<proteinExistence type="predicted"/>
<evidence type="ECO:0000313" key="3">
    <source>
        <dbReference type="Proteomes" id="UP000078287"/>
    </source>
</evidence>
<feature type="region of interest" description="Disordered" evidence="1">
    <location>
        <begin position="1"/>
        <end position="26"/>
    </location>
</feature>
<organism evidence="2 3">
    <name type="scientific">Chloroflexus islandicus</name>
    <dbReference type="NCBI Taxonomy" id="1707952"/>
    <lineage>
        <taxon>Bacteria</taxon>
        <taxon>Bacillati</taxon>
        <taxon>Chloroflexota</taxon>
        <taxon>Chloroflexia</taxon>
        <taxon>Chloroflexales</taxon>
        <taxon>Chloroflexineae</taxon>
        <taxon>Chloroflexaceae</taxon>
        <taxon>Chloroflexus</taxon>
    </lineage>
</organism>
<gene>
    <name evidence="2" type="ORF">A6A03_06800</name>
</gene>
<accession>A0A178MK02</accession>
<protein>
    <submittedName>
        <fullName evidence="2">Uncharacterized protein</fullName>
    </submittedName>
</protein>
<dbReference type="OrthoDB" id="1091227at2"/>
<dbReference type="RefSeq" id="WP_066782548.1">
    <property type="nucleotide sequence ID" value="NZ_LWQS01000021.1"/>
</dbReference>
<sequence>MLNRLFGWSKRGESGDRPSMLRGDRPGEPITLKVALITHDPPIPERGGLPLSRVMGWNDAETLAAQYIADLRACSGGIADYRIVMRRHYTDFPVKSDGFRYDSATYLAAWERRMPAHQPDEADYERLLDQIGLAAELERGELDELWLFAFPYAGYYESRMVGVDAFWCNAPPLRLPHARRRYIVMGFNVERDVGCMLENFGHRVESIMAHVYRNHPPDRNLWERFTRLDECGNVHFAPSSVRDYDWGNPRSVWARADAWYQFPDLSAPARVMRCAEWGGGDMRLHHLWWLDHLPRVAGETDGVANNWWRYVLQPWIVP</sequence>
<keyword evidence="3" id="KW-1185">Reference proteome</keyword>
<reference evidence="2 3" key="1">
    <citation type="submission" date="2016-04" db="EMBL/GenBank/DDBJ databases">
        <title>Chloroflexus islandicus sp. nov., a thermophilic filamentous anoxygenic phototrophic bacterium from geyser Strokkur (Iceland).</title>
        <authorList>
            <person name="Gaisin V.A."/>
            <person name="Kalashnikov A.M."/>
            <person name="Sukhacheva M.V."/>
            <person name="Grouzdev D.S."/>
            <person name="Ivanov T.M."/>
            <person name="Kuznetsov B."/>
            <person name="Gorlenko V.M."/>
        </authorList>
    </citation>
    <scope>NUCLEOTIDE SEQUENCE [LARGE SCALE GENOMIC DNA]</scope>
    <source>
        <strain evidence="3">isl-2</strain>
    </source>
</reference>
<evidence type="ECO:0000313" key="2">
    <source>
        <dbReference type="EMBL" id="OAN49010.1"/>
    </source>
</evidence>
<comment type="caution">
    <text evidence="2">The sequence shown here is derived from an EMBL/GenBank/DDBJ whole genome shotgun (WGS) entry which is preliminary data.</text>
</comment>
<dbReference type="Proteomes" id="UP000078287">
    <property type="component" value="Unassembled WGS sequence"/>
</dbReference>
<name>A0A178MK02_9CHLR</name>
<dbReference type="AlphaFoldDB" id="A0A178MK02"/>
<dbReference type="STRING" id="1707952.A6A03_06800"/>
<dbReference type="EMBL" id="LWQS01000021">
    <property type="protein sequence ID" value="OAN49010.1"/>
    <property type="molecule type" value="Genomic_DNA"/>
</dbReference>
<evidence type="ECO:0000256" key="1">
    <source>
        <dbReference type="SAM" id="MobiDB-lite"/>
    </source>
</evidence>